<dbReference type="RefSeq" id="WP_107220589.1">
    <property type="nucleotide sequence ID" value="NZ_CP028339.1"/>
</dbReference>
<dbReference type="InterPro" id="IPR001633">
    <property type="entry name" value="EAL_dom"/>
</dbReference>
<dbReference type="Pfam" id="PF00563">
    <property type="entry name" value="EAL"/>
    <property type="match status" value="1"/>
</dbReference>
<sequence>MRILVVDDDPFICRLMSRQLHTLGFAQIELCERARAAVERLEHEPDTPGLIFCDLQMPEMDGVEFIRHLVRLGYRGALVLVSGEDERILQSAERLARAHQLQVAGTLYKPVSSRQLQHLLQALPNPRQERTSPTPPYGAEALAHGIAAGQLVNHYQPKVDMHSGAVVGVETLVRWQHPEDGLIYPDRFITTAEDHGLIDALMRAVLRCALDDARRWERQGHALQLAVNVSMDNLVRLDFPEFVEEEAARAGVAPGTLIFEVTESHLMKNREAALDILTRLRLKRVGLSIDDFGTGHSSLTQLRDIPFTELKIDRSFVHGAWRDGALRTILDASLEMARKLGMKTVAEGIEDHDDWNHLRAAGCDVAQGWFIARALPVEQLLTWLHDREVGRASFNPAHHLY</sequence>
<dbReference type="EMBL" id="CP028339">
    <property type="protein sequence ID" value="AVR88315.1"/>
    <property type="molecule type" value="Genomic_DNA"/>
</dbReference>
<dbReference type="InterPro" id="IPR011006">
    <property type="entry name" value="CheY-like_superfamily"/>
</dbReference>
<evidence type="ECO:0000259" key="3">
    <source>
        <dbReference type="PROSITE" id="PS50883"/>
    </source>
</evidence>
<dbReference type="Pfam" id="PF00072">
    <property type="entry name" value="Response_reg"/>
    <property type="match status" value="1"/>
</dbReference>
<name>A0A2R4BLW2_THAAR</name>
<organism evidence="4 5">
    <name type="scientific">Thauera aromatica K172</name>
    <dbReference type="NCBI Taxonomy" id="44139"/>
    <lineage>
        <taxon>Bacteria</taxon>
        <taxon>Pseudomonadati</taxon>
        <taxon>Pseudomonadota</taxon>
        <taxon>Betaproteobacteria</taxon>
        <taxon>Rhodocyclales</taxon>
        <taxon>Zoogloeaceae</taxon>
        <taxon>Thauera</taxon>
    </lineage>
</organism>
<accession>A0A2R4BLW2</accession>
<dbReference type="GO" id="GO:0071111">
    <property type="term" value="F:cyclic-guanylate-specific phosphodiesterase activity"/>
    <property type="evidence" value="ECO:0007669"/>
    <property type="project" value="InterPro"/>
</dbReference>
<feature type="domain" description="EAL" evidence="3">
    <location>
        <begin position="135"/>
        <end position="388"/>
    </location>
</feature>
<gene>
    <name evidence="4" type="ORF">Tharo_1390</name>
</gene>
<protein>
    <submittedName>
        <fullName evidence="4">Diguanylate cyclase</fullName>
    </submittedName>
</protein>
<proteinExistence type="predicted"/>
<keyword evidence="1" id="KW-0597">Phosphoprotein</keyword>
<evidence type="ECO:0000256" key="1">
    <source>
        <dbReference type="PROSITE-ProRule" id="PRU00169"/>
    </source>
</evidence>
<dbReference type="SMART" id="SM00448">
    <property type="entry name" value="REC"/>
    <property type="match status" value="1"/>
</dbReference>
<dbReference type="PROSITE" id="PS50883">
    <property type="entry name" value="EAL"/>
    <property type="match status" value="1"/>
</dbReference>
<dbReference type="CDD" id="cd01948">
    <property type="entry name" value="EAL"/>
    <property type="match status" value="1"/>
</dbReference>
<dbReference type="SUPFAM" id="SSF52172">
    <property type="entry name" value="CheY-like"/>
    <property type="match status" value="1"/>
</dbReference>
<evidence type="ECO:0000313" key="4">
    <source>
        <dbReference type="EMBL" id="AVR88315.1"/>
    </source>
</evidence>
<dbReference type="Proteomes" id="UP000241885">
    <property type="component" value="Chromosome"/>
</dbReference>
<dbReference type="PROSITE" id="PS50110">
    <property type="entry name" value="RESPONSE_REGULATORY"/>
    <property type="match status" value="1"/>
</dbReference>
<dbReference type="SUPFAM" id="SSF141868">
    <property type="entry name" value="EAL domain-like"/>
    <property type="match status" value="1"/>
</dbReference>
<feature type="domain" description="Response regulatory" evidence="2">
    <location>
        <begin position="2"/>
        <end position="124"/>
    </location>
</feature>
<dbReference type="Gene3D" id="3.20.20.450">
    <property type="entry name" value="EAL domain"/>
    <property type="match status" value="1"/>
</dbReference>
<dbReference type="InterPro" id="IPR001789">
    <property type="entry name" value="Sig_transdc_resp-reg_receiver"/>
</dbReference>
<dbReference type="OrthoDB" id="8530607at2"/>
<feature type="modified residue" description="4-aspartylphosphate" evidence="1">
    <location>
        <position position="54"/>
    </location>
</feature>
<dbReference type="PANTHER" id="PTHR33121">
    <property type="entry name" value="CYCLIC DI-GMP PHOSPHODIESTERASE PDEF"/>
    <property type="match status" value="1"/>
</dbReference>
<dbReference type="InterPro" id="IPR050706">
    <property type="entry name" value="Cyclic-di-GMP_PDE-like"/>
</dbReference>
<keyword evidence="5" id="KW-1185">Reference proteome</keyword>
<dbReference type="PANTHER" id="PTHR33121:SF79">
    <property type="entry name" value="CYCLIC DI-GMP PHOSPHODIESTERASE PDED-RELATED"/>
    <property type="match status" value="1"/>
</dbReference>
<dbReference type="Gene3D" id="3.40.50.2300">
    <property type="match status" value="1"/>
</dbReference>
<dbReference type="InterPro" id="IPR035919">
    <property type="entry name" value="EAL_sf"/>
</dbReference>
<evidence type="ECO:0000259" key="2">
    <source>
        <dbReference type="PROSITE" id="PS50110"/>
    </source>
</evidence>
<dbReference type="KEGG" id="tak:Tharo_1390"/>
<dbReference type="AlphaFoldDB" id="A0A2R4BLW2"/>
<dbReference type="SMART" id="SM00052">
    <property type="entry name" value="EAL"/>
    <property type="match status" value="1"/>
</dbReference>
<dbReference type="GO" id="GO:0000160">
    <property type="term" value="P:phosphorelay signal transduction system"/>
    <property type="evidence" value="ECO:0007669"/>
    <property type="project" value="InterPro"/>
</dbReference>
<reference evidence="4 5" key="1">
    <citation type="submission" date="2018-03" db="EMBL/GenBank/DDBJ databases">
        <title>Complete genome sequence of Thauera aromatica, a model organism for studying aromatic compound degradation under denitrifying conditions.</title>
        <authorList>
            <person name="Lo H.-Y."/>
            <person name="Goris T."/>
            <person name="Boll M."/>
            <person name="Mueller J.A."/>
        </authorList>
    </citation>
    <scope>NUCLEOTIDE SEQUENCE [LARGE SCALE GENOMIC DNA]</scope>
    <source>
        <strain evidence="4 5">K172</strain>
    </source>
</reference>
<evidence type="ECO:0000313" key="5">
    <source>
        <dbReference type="Proteomes" id="UP000241885"/>
    </source>
</evidence>